<evidence type="ECO:0000259" key="14">
    <source>
        <dbReference type="Pfam" id="PF08245"/>
    </source>
</evidence>
<dbReference type="GO" id="GO:0005737">
    <property type="term" value="C:cytoplasm"/>
    <property type="evidence" value="ECO:0007669"/>
    <property type="project" value="UniProtKB-SubCell"/>
</dbReference>
<evidence type="ECO:0000256" key="2">
    <source>
        <dbReference type="ARBA" id="ARBA00022598"/>
    </source>
</evidence>
<keyword evidence="2 10" id="KW-0436">Ligase</keyword>
<dbReference type="InterPro" id="IPR051046">
    <property type="entry name" value="MurCDEF_CellWall_CoF430Synth"/>
</dbReference>
<evidence type="ECO:0000256" key="7">
    <source>
        <dbReference type="ARBA" id="ARBA00022984"/>
    </source>
</evidence>
<comment type="catalytic activity">
    <reaction evidence="10 11">
        <text>D-alanyl-D-alanine + UDP-N-acetyl-alpha-D-muramoyl-L-alanyl-gamma-D-glutamyl-meso-2,6-diaminopimelate + ATP = UDP-N-acetyl-alpha-D-muramoyl-L-alanyl-gamma-D-glutamyl-meso-2,6-diaminopimeloyl-D-alanyl-D-alanine + ADP + phosphate + H(+)</text>
        <dbReference type="Rhea" id="RHEA:28374"/>
        <dbReference type="ChEBI" id="CHEBI:15378"/>
        <dbReference type="ChEBI" id="CHEBI:30616"/>
        <dbReference type="ChEBI" id="CHEBI:43474"/>
        <dbReference type="ChEBI" id="CHEBI:57822"/>
        <dbReference type="ChEBI" id="CHEBI:61386"/>
        <dbReference type="ChEBI" id="CHEBI:83905"/>
        <dbReference type="ChEBI" id="CHEBI:456216"/>
        <dbReference type="EC" id="6.3.2.10"/>
    </reaction>
</comment>
<dbReference type="GO" id="GO:0005524">
    <property type="term" value="F:ATP binding"/>
    <property type="evidence" value="ECO:0007669"/>
    <property type="project" value="UniProtKB-UniRule"/>
</dbReference>
<feature type="domain" description="Mur ligase N-terminal catalytic" evidence="12">
    <location>
        <begin position="34"/>
        <end position="102"/>
    </location>
</feature>
<keyword evidence="4 10" id="KW-0547">Nucleotide-binding</keyword>
<dbReference type="PANTHER" id="PTHR43024:SF1">
    <property type="entry name" value="UDP-N-ACETYLMURAMOYL-TRIPEPTIDE--D-ALANYL-D-ALANINE LIGASE"/>
    <property type="match status" value="1"/>
</dbReference>
<reference evidence="15" key="1">
    <citation type="submission" date="2018-12" db="EMBL/GenBank/DDBJ databases">
        <title>Novel natural products biosynthetic potential of the class Ktedonobacteria.</title>
        <authorList>
            <person name="Zheng Y."/>
            <person name="Saitou A."/>
            <person name="Wang C.M."/>
            <person name="Toyoda A."/>
            <person name="Minakuchi Y."/>
            <person name="Sekiguchi Y."/>
            <person name="Ueda K."/>
            <person name="Takano H."/>
            <person name="Sakai Y."/>
            <person name="Yokota A."/>
            <person name="Yabe S."/>
        </authorList>
    </citation>
    <scope>NUCLEOTIDE SEQUENCE</scope>
    <source>
        <strain evidence="15">A3-2</strain>
    </source>
</reference>
<evidence type="ECO:0000256" key="8">
    <source>
        <dbReference type="ARBA" id="ARBA00023306"/>
    </source>
</evidence>
<dbReference type="SUPFAM" id="SSF53244">
    <property type="entry name" value="MurD-like peptide ligases, peptide-binding domain"/>
    <property type="match status" value="1"/>
</dbReference>
<dbReference type="InterPro" id="IPR035911">
    <property type="entry name" value="MurE/MurF_N"/>
</dbReference>
<dbReference type="InterPro" id="IPR005863">
    <property type="entry name" value="UDP-N-AcMur_synth"/>
</dbReference>
<evidence type="ECO:0000256" key="9">
    <source>
        <dbReference type="ARBA" id="ARBA00023316"/>
    </source>
</evidence>
<dbReference type="GO" id="GO:0047480">
    <property type="term" value="F:UDP-N-acetylmuramoyl-tripeptide-D-alanyl-D-alanine ligase activity"/>
    <property type="evidence" value="ECO:0007669"/>
    <property type="project" value="UniProtKB-UniRule"/>
</dbReference>
<dbReference type="EC" id="6.3.2.10" evidence="10 11"/>
<keyword evidence="1 10" id="KW-0963">Cytoplasm</keyword>
<evidence type="ECO:0000259" key="12">
    <source>
        <dbReference type="Pfam" id="PF01225"/>
    </source>
</evidence>
<evidence type="ECO:0000256" key="1">
    <source>
        <dbReference type="ARBA" id="ARBA00022490"/>
    </source>
</evidence>
<comment type="subcellular location">
    <subcellularLocation>
        <location evidence="10 11">Cytoplasm</location>
    </subcellularLocation>
</comment>
<dbReference type="Gene3D" id="3.90.190.20">
    <property type="entry name" value="Mur ligase, C-terminal domain"/>
    <property type="match status" value="1"/>
</dbReference>
<dbReference type="SUPFAM" id="SSF63418">
    <property type="entry name" value="MurE/MurF N-terminal domain"/>
    <property type="match status" value="1"/>
</dbReference>
<dbReference type="GO" id="GO:0071555">
    <property type="term" value="P:cell wall organization"/>
    <property type="evidence" value="ECO:0007669"/>
    <property type="project" value="UniProtKB-KW"/>
</dbReference>
<keyword evidence="9 10" id="KW-0961">Cell wall biogenesis/degradation</keyword>
<evidence type="ECO:0000256" key="4">
    <source>
        <dbReference type="ARBA" id="ARBA00022741"/>
    </source>
</evidence>
<feature type="domain" description="Mur ligase C-terminal" evidence="13">
    <location>
        <begin position="324"/>
        <end position="463"/>
    </location>
</feature>
<dbReference type="InterPro" id="IPR036615">
    <property type="entry name" value="Mur_ligase_C_dom_sf"/>
</dbReference>
<dbReference type="HAMAP" id="MF_02019">
    <property type="entry name" value="MurF"/>
    <property type="match status" value="1"/>
</dbReference>
<dbReference type="PANTHER" id="PTHR43024">
    <property type="entry name" value="UDP-N-ACETYLMURAMOYL-TRIPEPTIDE--D-ALANYL-D-ALANINE LIGASE"/>
    <property type="match status" value="1"/>
</dbReference>
<dbReference type="Pfam" id="PF02875">
    <property type="entry name" value="Mur_ligase_C"/>
    <property type="match status" value="1"/>
</dbReference>
<sequence>MFTLSDIRQACGDSARFYGLDEQETERIFPAAHHDSRQLQPGDLFIALKGQHVDGHRFIAEAARKGAGGVLCSQPAEEVPPSFLQIVVPDVLQALHAIARQRAQRQQGTIFIGITGSNGKTSTKEAIAAVLSRQAPTLKTFASYNNEIGYPLTLLRLEPQHRYAVLEMGAQWVGELAWLCRTIARPHWSVITNVGSAHLEFFKSVEGIVQAKGELVEALPPDGIAFLNYDDPRVRGMAARTQARVVYYGTAEQAEVRAIPDGGDPLRGRRFLLSYRGEQCPVQLHIPGDHGIYIAIAAAAVGCAAGLPLSEIRVALESLAPVKGRGEIKAGPNGSTLIDDSYNASAESIIAIARAMQATPVAQGGRRWAVLGDIFELGPYAEREHRRAGEAIGSLIDYLVAIGDQARYYVEGALAAGLPPERTHYFPADPHDRAALEEAKRAAAALLAAQVQPADLVLLKGSRGMAMETLLSMWPGAPEAPTGQSAGSE</sequence>
<dbReference type="InterPro" id="IPR013221">
    <property type="entry name" value="Mur_ligase_cen"/>
</dbReference>
<dbReference type="GO" id="GO:0008766">
    <property type="term" value="F:UDP-N-acetylmuramoylalanyl-D-glutamyl-2,6-diaminopimelate-D-alanyl-D-alanine ligase activity"/>
    <property type="evidence" value="ECO:0007669"/>
    <property type="project" value="RHEA"/>
</dbReference>
<dbReference type="GO" id="GO:0051301">
    <property type="term" value="P:cell division"/>
    <property type="evidence" value="ECO:0007669"/>
    <property type="project" value="UniProtKB-KW"/>
</dbReference>
<evidence type="ECO:0000256" key="3">
    <source>
        <dbReference type="ARBA" id="ARBA00022618"/>
    </source>
</evidence>
<evidence type="ECO:0000256" key="11">
    <source>
        <dbReference type="RuleBase" id="RU004136"/>
    </source>
</evidence>
<keyword evidence="6 10" id="KW-0133">Cell shape</keyword>
<feature type="domain" description="Mur ligase central" evidence="14">
    <location>
        <begin position="114"/>
        <end position="301"/>
    </location>
</feature>
<proteinExistence type="inferred from homology"/>
<organism evidence="15">
    <name type="scientific">Thermogemmatispora argillosa</name>
    <dbReference type="NCBI Taxonomy" id="2045280"/>
    <lineage>
        <taxon>Bacteria</taxon>
        <taxon>Bacillati</taxon>
        <taxon>Chloroflexota</taxon>
        <taxon>Ktedonobacteria</taxon>
        <taxon>Thermogemmatisporales</taxon>
        <taxon>Thermogemmatisporaceae</taxon>
        <taxon>Thermogemmatispora</taxon>
    </lineage>
</organism>
<dbReference type="EMBL" id="AP019377">
    <property type="protein sequence ID" value="BBH93753.1"/>
    <property type="molecule type" value="Genomic_DNA"/>
</dbReference>
<keyword evidence="7 10" id="KW-0573">Peptidoglycan synthesis</keyword>
<dbReference type="InterPro" id="IPR004101">
    <property type="entry name" value="Mur_ligase_C"/>
</dbReference>
<dbReference type="Pfam" id="PF08245">
    <property type="entry name" value="Mur_ligase_M"/>
    <property type="match status" value="1"/>
</dbReference>
<comment type="function">
    <text evidence="10 11">Involved in cell wall formation. Catalyzes the final step in the synthesis of UDP-N-acetylmuramoyl-pentapeptide, the precursor of murein.</text>
</comment>
<feature type="binding site" evidence="10">
    <location>
        <begin position="116"/>
        <end position="122"/>
    </location>
    <ligand>
        <name>ATP</name>
        <dbReference type="ChEBI" id="CHEBI:30616"/>
    </ligand>
</feature>
<keyword evidence="8 10" id="KW-0131">Cell cycle</keyword>
<evidence type="ECO:0000256" key="10">
    <source>
        <dbReference type="HAMAP-Rule" id="MF_02019"/>
    </source>
</evidence>
<evidence type="ECO:0000313" key="15">
    <source>
        <dbReference type="EMBL" id="BBH93753.1"/>
    </source>
</evidence>
<dbReference type="NCBIfam" id="TIGR01143">
    <property type="entry name" value="murF"/>
    <property type="match status" value="1"/>
</dbReference>
<evidence type="ECO:0000259" key="13">
    <source>
        <dbReference type="Pfam" id="PF02875"/>
    </source>
</evidence>
<dbReference type="InterPro" id="IPR000713">
    <property type="entry name" value="Mur_ligase_N"/>
</dbReference>
<evidence type="ECO:0000256" key="5">
    <source>
        <dbReference type="ARBA" id="ARBA00022840"/>
    </source>
</evidence>
<keyword evidence="5 10" id="KW-0067">ATP-binding</keyword>
<dbReference type="Gene3D" id="3.40.1390.10">
    <property type="entry name" value="MurE/MurF, N-terminal domain"/>
    <property type="match status" value="1"/>
</dbReference>
<dbReference type="AlphaFoldDB" id="A0A455SZ77"/>
<dbReference type="Gene3D" id="3.40.1190.10">
    <property type="entry name" value="Mur-like, catalytic domain"/>
    <property type="match status" value="1"/>
</dbReference>
<comment type="similarity">
    <text evidence="10">Belongs to the MurCDEF family. MurF subfamily.</text>
</comment>
<protein>
    <recommendedName>
        <fullName evidence="10 11">UDP-N-acetylmuramoyl-tripeptide--D-alanyl-D-alanine ligase</fullName>
        <ecNumber evidence="10 11">6.3.2.10</ecNumber>
    </recommendedName>
    <alternativeName>
        <fullName evidence="10">D-alanyl-D-alanine-adding enzyme</fullName>
    </alternativeName>
</protein>
<evidence type="ECO:0000256" key="6">
    <source>
        <dbReference type="ARBA" id="ARBA00022960"/>
    </source>
</evidence>
<dbReference type="SUPFAM" id="SSF53623">
    <property type="entry name" value="MurD-like peptide ligases, catalytic domain"/>
    <property type="match status" value="1"/>
</dbReference>
<comment type="pathway">
    <text evidence="10 11">Cell wall biogenesis; peptidoglycan biosynthesis.</text>
</comment>
<gene>
    <name evidence="10 15" type="primary">murF</name>
    <name evidence="15" type="ORF">KTA_19520</name>
</gene>
<accession>A0A455SZ77</accession>
<dbReference type="InterPro" id="IPR036565">
    <property type="entry name" value="Mur-like_cat_sf"/>
</dbReference>
<keyword evidence="3 10" id="KW-0132">Cell division</keyword>
<name>A0A455SZ77_9CHLR</name>
<dbReference type="Pfam" id="PF01225">
    <property type="entry name" value="Mur_ligase"/>
    <property type="match status" value="1"/>
</dbReference>
<dbReference type="GO" id="GO:0008360">
    <property type="term" value="P:regulation of cell shape"/>
    <property type="evidence" value="ECO:0007669"/>
    <property type="project" value="UniProtKB-KW"/>
</dbReference>
<dbReference type="GO" id="GO:0009252">
    <property type="term" value="P:peptidoglycan biosynthetic process"/>
    <property type="evidence" value="ECO:0007669"/>
    <property type="project" value="UniProtKB-UniRule"/>
</dbReference>
<dbReference type="UniPathway" id="UPA00219"/>